<protein>
    <submittedName>
        <fullName evidence="2">GNAT family N-acetyltransferase</fullName>
    </submittedName>
</protein>
<dbReference type="CDD" id="cd04301">
    <property type="entry name" value="NAT_SF"/>
    <property type="match status" value="1"/>
</dbReference>
<feature type="domain" description="N-acetyltransferase" evidence="1">
    <location>
        <begin position="11"/>
        <end position="179"/>
    </location>
</feature>
<dbReference type="InterPro" id="IPR016181">
    <property type="entry name" value="Acyl_CoA_acyltransferase"/>
</dbReference>
<dbReference type="InterPro" id="IPR000182">
    <property type="entry name" value="GNAT_dom"/>
</dbReference>
<evidence type="ECO:0000259" key="1">
    <source>
        <dbReference type="PROSITE" id="PS51186"/>
    </source>
</evidence>
<keyword evidence="2" id="KW-0808">Transferase</keyword>
<dbReference type="PROSITE" id="PS51186">
    <property type="entry name" value="GNAT"/>
    <property type="match status" value="1"/>
</dbReference>
<dbReference type="SUPFAM" id="SSF55729">
    <property type="entry name" value="Acyl-CoA N-acyltransferases (Nat)"/>
    <property type="match status" value="1"/>
</dbReference>
<accession>A0A6N8JIC8</accession>
<dbReference type="RefSeq" id="WP_157303754.1">
    <property type="nucleotide sequence ID" value="NZ_BAAAZB010000028.1"/>
</dbReference>
<dbReference type="PANTHER" id="PTHR43415">
    <property type="entry name" value="SPERMIDINE N(1)-ACETYLTRANSFERASE"/>
    <property type="match status" value="1"/>
</dbReference>
<organism evidence="2 3">
    <name type="scientific">Chitinophaga oryziterrae</name>
    <dbReference type="NCBI Taxonomy" id="1031224"/>
    <lineage>
        <taxon>Bacteria</taxon>
        <taxon>Pseudomonadati</taxon>
        <taxon>Bacteroidota</taxon>
        <taxon>Chitinophagia</taxon>
        <taxon>Chitinophagales</taxon>
        <taxon>Chitinophagaceae</taxon>
        <taxon>Chitinophaga</taxon>
    </lineage>
</organism>
<gene>
    <name evidence="2" type="ORF">GO495_30550</name>
</gene>
<evidence type="ECO:0000313" key="2">
    <source>
        <dbReference type="EMBL" id="MVT44970.1"/>
    </source>
</evidence>
<dbReference type="Pfam" id="PF00583">
    <property type="entry name" value="Acetyltransf_1"/>
    <property type="match status" value="1"/>
</dbReference>
<dbReference type="GO" id="GO:0016747">
    <property type="term" value="F:acyltransferase activity, transferring groups other than amino-acyl groups"/>
    <property type="evidence" value="ECO:0007669"/>
    <property type="project" value="InterPro"/>
</dbReference>
<proteinExistence type="predicted"/>
<dbReference type="Gene3D" id="3.40.630.30">
    <property type="match status" value="1"/>
</dbReference>
<dbReference type="OrthoDB" id="948250at2"/>
<evidence type="ECO:0000313" key="3">
    <source>
        <dbReference type="Proteomes" id="UP000468388"/>
    </source>
</evidence>
<dbReference type="Proteomes" id="UP000468388">
    <property type="component" value="Unassembled WGS sequence"/>
</dbReference>
<reference evidence="2 3" key="1">
    <citation type="submission" date="2019-12" db="EMBL/GenBank/DDBJ databases">
        <title>The draft genomic sequence of strain Chitinophaga oryziterrae JCM 16595.</title>
        <authorList>
            <person name="Zhang X."/>
        </authorList>
    </citation>
    <scope>NUCLEOTIDE SEQUENCE [LARGE SCALE GENOMIC DNA]</scope>
    <source>
        <strain evidence="2 3">JCM 16595</strain>
    </source>
</reference>
<dbReference type="PANTHER" id="PTHR43415:SF3">
    <property type="entry name" value="GNAT-FAMILY ACETYLTRANSFERASE"/>
    <property type="match status" value="1"/>
</dbReference>
<keyword evidence="3" id="KW-1185">Reference proteome</keyword>
<sequence length="181" mass="20822">MHHFLPNGQGLEIRKATMEDAPAMLTYFRQLTDETDFLLFTLREASELSLESEKDFIHSFRNDKKDLLLVAVTAGLLVGSITIKQPDLWKQAHLGQLGIGVLHPYWNMGIGRRLVTAGLRWAEQHKDMEIVHLSVFSNNERAIQLYRNFGFMEYGRMPQGVRQKDGTYGDTILMCKRIKNL</sequence>
<dbReference type="EMBL" id="WRXO01000014">
    <property type="protein sequence ID" value="MVT44970.1"/>
    <property type="molecule type" value="Genomic_DNA"/>
</dbReference>
<name>A0A6N8JIC8_9BACT</name>
<dbReference type="AlphaFoldDB" id="A0A6N8JIC8"/>
<comment type="caution">
    <text evidence="2">The sequence shown here is derived from an EMBL/GenBank/DDBJ whole genome shotgun (WGS) entry which is preliminary data.</text>
</comment>